<reference evidence="4" key="2">
    <citation type="submission" date="2012-08" db="EMBL/GenBank/DDBJ databases">
        <title>Genome sequence of Kazachstania naganishii.</title>
        <authorList>
            <person name="Gordon J.L."/>
            <person name="Armisen D."/>
            <person name="Proux-Wera E."/>
            <person name="OhEigeartaigh S.S."/>
            <person name="Byrne K.P."/>
            <person name="Wolfe K.H."/>
        </authorList>
    </citation>
    <scope>NUCLEOTIDE SEQUENCE [LARGE SCALE GENOMIC DNA]</scope>
    <source>
        <strain evidence="4">ATCC MYA-139 / BCRC 22969 / CBS 8797 / CCRC 22969 / KCTC 17520 / NBRC 10181 / NCYC 3082</strain>
    </source>
</reference>
<organism evidence="3 4">
    <name type="scientific">Huiozyma naganishii (strain ATCC MYA-139 / BCRC 22969 / CBS 8797 / KCTC 17520 / NBRC 10181 / NCYC 3082 / Yp74L-3)</name>
    <name type="common">Yeast</name>
    <name type="synonym">Kazachstania naganishii</name>
    <dbReference type="NCBI Taxonomy" id="1071383"/>
    <lineage>
        <taxon>Eukaryota</taxon>
        <taxon>Fungi</taxon>
        <taxon>Dikarya</taxon>
        <taxon>Ascomycota</taxon>
        <taxon>Saccharomycotina</taxon>
        <taxon>Saccharomycetes</taxon>
        <taxon>Saccharomycetales</taxon>
        <taxon>Saccharomycetaceae</taxon>
        <taxon>Huiozyma</taxon>
    </lineage>
</organism>
<dbReference type="eggNOG" id="KOG3429">
    <property type="taxonomic scope" value="Eukaryota"/>
</dbReference>
<protein>
    <recommendedName>
        <fullName evidence="2">Prokaryotic-type class I peptide chain release factors domain-containing protein</fullName>
    </recommendedName>
</protein>
<dbReference type="GO" id="GO:0005762">
    <property type="term" value="C:mitochondrial large ribosomal subunit"/>
    <property type="evidence" value="ECO:0007669"/>
    <property type="project" value="EnsemblFungi"/>
</dbReference>
<dbReference type="InterPro" id="IPR052104">
    <property type="entry name" value="Mito_Release_Factor_mL62"/>
</dbReference>
<dbReference type="Proteomes" id="UP000006310">
    <property type="component" value="Chromosome 1"/>
</dbReference>
<dbReference type="InterPro" id="IPR000352">
    <property type="entry name" value="Pep_chain_release_fac_I"/>
</dbReference>
<reference evidence="3 4" key="1">
    <citation type="journal article" date="2011" name="Proc. Natl. Acad. Sci. U.S.A.">
        <title>Evolutionary erosion of yeast sex chromosomes by mating-type switching accidents.</title>
        <authorList>
            <person name="Gordon J.L."/>
            <person name="Armisen D."/>
            <person name="Proux-Wera E."/>
            <person name="Oheigeartaigh S.S."/>
            <person name="Byrne K.P."/>
            <person name="Wolfe K.H."/>
        </authorList>
    </citation>
    <scope>NUCLEOTIDE SEQUENCE [LARGE SCALE GENOMIC DNA]</scope>
    <source>
        <strain evidence="4">ATCC MYA-139 / BCRC 22969 / CBS 8797 / CCRC 22969 / KCTC 17520 / NBRC 10181 / NCYC 3082</strain>
    </source>
</reference>
<evidence type="ECO:0000313" key="4">
    <source>
        <dbReference type="Proteomes" id="UP000006310"/>
    </source>
</evidence>
<feature type="domain" description="Prokaryotic-type class I peptide chain release factors" evidence="2">
    <location>
        <begin position="45"/>
        <end position="175"/>
    </location>
</feature>
<dbReference type="GO" id="GO:0004045">
    <property type="term" value="F:peptidyl-tRNA hydrolase activity"/>
    <property type="evidence" value="ECO:0007669"/>
    <property type="project" value="EnsemblFungi"/>
</dbReference>
<dbReference type="GO" id="GO:0016150">
    <property type="term" value="F:translation release factor activity, codon nonspecific"/>
    <property type="evidence" value="ECO:0007669"/>
    <property type="project" value="TreeGrafter"/>
</dbReference>
<name>J7S1U8_HUIN7</name>
<gene>
    <name evidence="3" type="primary">KNAG0A01450</name>
    <name evidence="3" type="ordered locus">KNAG_0A01450</name>
</gene>
<dbReference type="OMA" id="WYNSFDA"/>
<sequence length="181" mass="21092">MLFQCGMLPIGHRCLIGTRQLARLHTDSAREWIRVLNSATLSQNGRIKYRFDRSSGPGGQNINKVNTKCTLTVPQFSADSWFPTLVREQIMGNSGGRICRYYSRLGDSLTVQSDETRSRSSNQERCLEKLVDEIKQVCWFPTETPVETRQKWAKIARQRNRRRLQEKRIHSDKKRSRKSTY</sequence>
<evidence type="ECO:0000313" key="3">
    <source>
        <dbReference type="EMBL" id="CCK67834.1"/>
    </source>
</evidence>
<dbReference type="PANTHER" id="PTHR11075">
    <property type="entry name" value="PEPTIDE CHAIN RELEASE FACTOR"/>
    <property type="match status" value="1"/>
</dbReference>
<evidence type="ECO:0000259" key="2">
    <source>
        <dbReference type="Pfam" id="PF00472"/>
    </source>
</evidence>
<dbReference type="Gene3D" id="3.30.160.20">
    <property type="match status" value="1"/>
</dbReference>
<dbReference type="SUPFAM" id="SSF110916">
    <property type="entry name" value="Peptidyl-tRNA hydrolase domain-like"/>
    <property type="match status" value="1"/>
</dbReference>
<feature type="region of interest" description="Disordered" evidence="1">
    <location>
        <begin position="157"/>
        <end position="181"/>
    </location>
</feature>
<dbReference type="Pfam" id="PF00472">
    <property type="entry name" value="RF-1"/>
    <property type="match status" value="1"/>
</dbReference>
<accession>J7S1U8</accession>
<keyword evidence="4" id="KW-1185">Reference proteome</keyword>
<dbReference type="RefSeq" id="XP_022462080.1">
    <property type="nucleotide sequence ID" value="XM_022608896.1"/>
</dbReference>
<dbReference type="KEGG" id="kng:KNAG_0A01450"/>
<dbReference type="HOGENOM" id="CLU_089470_0_2_1"/>
<dbReference type="EMBL" id="HE978314">
    <property type="protein sequence ID" value="CCK67834.1"/>
    <property type="molecule type" value="Genomic_DNA"/>
</dbReference>
<dbReference type="GO" id="GO:0070126">
    <property type="term" value="P:mitochondrial translational termination"/>
    <property type="evidence" value="ECO:0007669"/>
    <property type="project" value="TreeGrafter"/>
</dbReference>
<dbReference type="GeneID" id="34523469"/>
<evidence type="ECO:0000256" key="1">
    <source>
        <dbReference type="SAM" id="MobiDB-lite"/>
    </source>
</evidence>
<dbReference type="AlphaFoldDB" id="J7S1U8"/>
<proteinExistence type="predicted"/>
<dbReference type="OrthoDB" id="270639at2759"/>
<dbReference type="STRING" id="1071383.J7S1U8"/>
<dbReference type="PANTHER" id="PTHR11075:SF54">
    <property type="entry name" value="LARGE RIBOSOMAL SUBUNIT PROTEIN ML62"/>
    <property type="match status" value="1"/>
</dbReference>